<dbReference type="GO" id="GO:0061760">
    <property type="term" value="P:antifungal innate immune response"/>
    <property type="evidence" value="ECO:0007669"/>
    <property type="project" value="Ensembl"/>
</dbReference>
<dbReference type="GO" id="GO:0034987">
    <property type="term" value="F:immunoglobulin receptor binding"/>
    <property type="evidence" value="ECO:0007669"/>
    <property type="project" value="Ensembl"/>
</dbReference>
<dbReference type="GO" id="GO:0043123">
    <property type="term" value="P:positive regulation of canonical NF-kappaB signal transduction"/>
    <property type="evidence" value="ECO:0007669"/>
    <property type="project" value="Ensembl"/>
</dbReference>
<dbReference type="CDD" id="cd03590">
    <property type="entry name" value="CLECT_DC-SIGN_like"/>
    <property type="match status" value="1"/>
</dbReference>
<dbReference type="PANTHER" id="PTHR22803">
    <property type="entry name" value="MANNOSE, PHOSPHOLIPASE, LECTIN RECEPTOR RELATED"/>
    <property type="match status" value="1"/>
</dbReference>
<accession>A0A7M4F5F6</accession>
<evidence type="ECO:0000313" key="4">
    <source>
        <dbReference type="Proteomes" id="UP000594220"/>
    </source>
</evidence>
<dbReference type="SMART" id="SM00034">
    <property type="entry name" value="CLECT"/>
    <property type="match status" value="1"/>
</dbReference>
<evidence type="ECO:0000256" key="1">
    <source>
        <dbReference type="ARBA" id="ARBA00022734"/>
    </source>
</evidence>
<dbReference type="InterPro" id="IPR033989">
    <property type="entry name" value="CD209-like_CTLD"/>
</dbReference>
<dbReference type="GO" id="GO:0005537">
    <property type="term" value="F:D-mannose binding"/>
    <property type="evidence" value="ECO:0007669"/>
    <property type="project" value="Ensembl"/>
</dbReference>
<keyword evidence="4" id="KW-1185">Reference proteome</keyword>
<dbReference type="InterPro" id="IPR016187">
    <property type="entry name" value="CTDL_fold"/>
</dbReference>
<organism evidence="3 4">
    <name type="scientific">Crocodylus porosus</name>
    <name type="common">Saltwater crocodile</name>
    <name type="synonym">Estuarine crocodile</name>
    <dbReference type="NCBI Taxonomy" id="8502"/>
    <lineage>
        <taxon>Eukaryota</taxon>
        <taxon>Metazoa</taxon>
        <taxon>Chordata</taxon>
        <taxon>Craniata</taxon>
        <taxon>Vertebrata</taxon>
        <taxon>Euteleostomi</taxon>
        <taxon>Archelosauria</taxon>
        <taxon>Archosauria</taxon>
        <taxon>Crocodylia</taxon>
        <taxon>Longirostres</taxon>
        <taxon>Crocodylidae</taxon>
        <taxon>Crocodylus</taxon>
    </lineage>
</organism>
<proteinExistence type="predicted"/>
<dbReference type="Proteomes" id="UP000594220">
    <property type="component" value="Unplaced"/>
</dbReference>
<dbReference type="GO" id="GO:0030887">
    <property type="term" value="P:positive regulation of myeloid dendritic cell activation"/>
    <property type="evidence" value="ECO:0007669"/>
    <property type="project" value="Ensembl"/>
</dbReference>
<keyword evidence="1" id="KW-0430">Lectin</keyword>
<dbReference type="SUPFAM" id="SSF56436">
    <property type="entry name" value="C-type lectin-like"/>
    <property type="match status" value="1"/>
</dbReference>
<dbReference type="InterPro" id="IPR050111">
    <property type="entry name" value="C-type_lectin/snaclec_domain"/>
</dbReference>
<dbReference type="GO" id="GO:0038094">
    <property type="term" value="P:Fc-gamma receptor signaling pathway"/>
    <property type="evidence" value="ECO:0007669"/>
    <property type="project" value="Ensembl"/>
</dbReference>
<dbReference type="GO" id="GO:0002292">
    <property type="term" value="P:T cell differentiation involved in immune response"/>
    <property type="evidence" value="ECO:0007669"/>
    <property type="project" value="Ensembl"/>
</dbReference>
<sequence>GRGIFCQKTKKLGCSPAGVSPPTLQGILLYFAFSLLPARTWTCCPVSWKRFQANCYYSASDSMSWDESEKNCTGMGSHLVVINTQAEQDFLLRWTKDIYSDRRGYFIGLSAQEVEAQWRWVDQTPYNQTAAFWRPGEPSSPETEKCTAFQVNSRVEPKQNWNDVSCSIPLNRICEAAAAFM</sequence>
<dbReference type="PROSITE" id="PS50041">
    <property type="entry name" value="C_TYPE_LECTIN_2"/>
    <property type="match status" value="1"/>
</dbReference>
<dbReference type="GeneTree" id="ENSGT00940000162400"/>
<name>A0A7M4F5F6_CROPO</name>
<dbReference type="InterPro" id="IPR016186">
    <property type="entry name" value="C-type_lectin-like/link_sf"/>
</dbReference>
<dbReference type="Pfam" id="PF00059">
    <property type="entry name" value="Lectin_C"/>
    <property type="match status" value="1"/>
</dbReference>
<dbReference type="InterPro" id="IPR001304">
    <property type="entry name" value="C-type_lectin-like"/>
</dbReference>
<dbReference type="GO" id="GO:0038187">
    <property type="term" value="F:pattern recognition receptor activity"/>
    <property type="evidence" value="ECO:0007669"/>
    <property type="project" value="Ensembl"/>
</dbReference>
<reference evidence="3" key="1">
    <citation type="submission" date="2025-08" db="UniProtKB">
        <authorList>
            <consortium name="Ensembl"/>
        </authorList>
    </citation>
    <scope>IDENTIFICATION</scope>
</reference>
<protein>
    <submittedName>
        <fullName evidence="3">C-type lectin domain family 4 member D</fullName>
    </submittedName>
</protein>
<dbReference type="AlphaFoldDB" id="A0A7M4F5F6"/>
<dbReference type="Ensembl" id="ENSCPRT00005021256.1">
    <property type="protein sequence ID" value="ENSCPRP00005018169.1"/>
    <property type="gene ID" value="ENSCPRG00005012670.1"/>
</dbReference>
<gene>
    <name evidence="3" type="primary">CLEC4D</name>
</gene>
<evidence type="ECO:0000313" key="3">
    <source>
        <dbReference type="Ensembl" id="ENSCPRP00005018169.1"/>
    </source>
</evidence>
<dbReference type="GO" id="GO:0042742">
    <property type="term" value="P:defense response to bacterium"/>
    <property type="evidence" value="ECO:0007669"/>
    <property type="project" value="Ensembl"/>
</dbReference>
<reference evidence="3" key="2">
    <citation type="submission" date="2025-09" db="UniProtKB">
        <authorList>
            <consortium name="Ensembl"/>
        </authorList>
    </citation>
    <scope>IDENTIFICATION</scope>
</reference>
<dbReference type="OMA" id="CPLNWEH"/>
<dbReference type="GO" id="GO:0002250">
    <property type="term" value="P:adaptive immune response"/>
    <property type="evidence" value="ECO:0007669"/>
    <property type="project" value="Ensembl"/>
</dbReference>
<feature type="domain" description="C-type lectin" evidence="2">
    <location>
        <begin position="51"/>
        <end position="175"/>
    </location>
</feature>
<dbReference type="GO" id="GO:0005886">
    <property type="term" value="C:plasma membrane"/>
    <property type="evidence" value="ECO:0007669"/>
    <property type="project" value="Ensembl"/>
</dbReference>
<evidence type="ECO:0000259" key="2">
    <source>
        <dbReference type="PROSITE" id="PS50041"/>
    </source>
</evidence>
<dbReference type="Gene3D" id="3.10.100.10">
    <property type="entry name" value="Mannose-Binding Protein A, subunit A"/>
    <property type="match status" value="1"/>
</dbReference>